<name>A0ABS5PRB8_9FIRM</name>
<organism evidence="2 3">
    <name type="scientific">Fusibacter paucivorans</name>
    <dbReference type="NCBI Taxonomy" id="76009"/>
    <lineage>
        <taxon>Bacteria</taxon>
        <taxon>Bacillati</taxon>
        <taxon>Bacillota</taxon>
        <taxon>Clostridia</taxon>
        <taxon>Eubacteriales</taxon>
        <taxon>Eubacteriales Family XII. Incertae Sedis</taxon>
        <taxon>Fusibacter</taxon>
    </lineage>
</organism>
<proteinExistence type="predicted"/>
<dbReference type="PANTHER" id="PTHR30399:SF1">
    <property type="entry name" value="UTP PYROPHOSPHATASE"/>
    <property type="match status" value="1"/>
</dbReference>
<dbReference type="InterPro" id="IPR002725">
    <property type="entry name" value="YgjP-like_metallopeptidase"/>
</dbReference>
<dbReference type="EMBL" id="JAHBCL010000024">
    <property type="protein sequence ID" value="MBS7527705.1"/>
    <property type="molecule type" value="Genomic_DNA"/>
</dbReference>
<gene>
    <name evidence="2" type="ORF">KHM83_13550</name>
</gene>
<dbReference type="CDD" id="cd07344">
    <property type="entry name" value="M48_yhfN_like"/>
    <property type="match status" value="1"/>
</dbReference>
<dbReference type="Pfam" id="PF01863">
    <property type="entry name" value="YgjP-like"/>
    <property type="match status" value="1"/>
</dbReference>
<evidence type="ECO:0000259" key="1">
    <source>
        <dbReference type="Pfam" id="PF01863"/>
    </source>
</evidence>
<dbReference type="Gene3D" id="3.30.2010.10">
    <property type="entry name" value="Metalloproteases ('zincins'), catalytic domain"/>
    <property type="match status" value="1"/>
</dbReference>
<evidence type="ECO:0000313" key="3">
    <source>
        <dbReference type="Proteomes" id="UP000746471"/>
    </source>
</evidence>
<sequence length="183" mass="21424">MKGKGKRKRRQLRPGVFPKIYGLGTPVLFFDDIYTVVPATSKSHVQIQDKTICLKVDWHDSEAVKQEVLKLLRLALTAKIHERVMVYSNYYNVSYGTIRIKNIRSRWGSCSSLGNLNFNLQLAGASDTIIDYIVVHEICHLLHLNHSPEFWKTVEKTIPDWRIHRKWLRENGHLLNLDYQFHK</sequence>
<keyword evidence="3" id="KW-1185">Reference proteome</keyword>
<protein>
    <submittedName>
        <fullName evidence="2">M48 family metallopeptidase</fullName>
    </submittedName>
</protein>
<dbReference type="InterPro" id="IPR053136">
    <property type="entry name" value="UTP_pyrophosphatase-like"/>
</dbReference>
<accession>A0ABS5PRB8</accession>
<evidence type="ECO:0000313" key="2">
    <source>
        <dbReference type="EMBL" id="MBS7527705.1"/>
    </source>
</evidence>
<comment type="caution">
    <text evidence="2">The sequence shown here is derived from an EMBL/GenBank/DDBJ whole genome shotgun (WGS) entry which is preliminary data.</text>
</comment>
<feature type="domain" description="YgjP-like metallopeptidase" evidence="1">
    <location>
        <begin position="27"/>
        <end position="170"/>
    </location>
</feature>
<reference evidence="2 3" key="1">
    <citation type="submission" date="2021-05" db="EMBL/GenBank/DDBJ databases">
        <title>Fusibacter ferrireducens sp. nov., an anaerobic, sulfur- and Fe-reducing bacterium isolated from the mangrove sediment.</title>
        <authorList>
            <person name="Qiu D."/>
        </authorList>
    </citation>
    <scope>NUCLEOTIDE SEQUENCE [LARGE SCALE GENOMIC DNA]</scope>
    <source>
        <strain evidence="2 3">DSM 12116</strain>
    </source>
</reference>
<dbReference type="PANTHER" id="PTHR30399">
    <property type="entry name" value="UNCHARACTERIZED PROTEIN YGJP"/>
    <property type="match status" value="1"/>
</dbReference>
<dbReference type="Proteomes" id="UP000746471">
    <property type="component" value="Unassembled WGS sequence"/>
</dbReference>
<dbReference type="RefSeq" id="WP_213237566.1">
    <property type="nucleotide sequence ID" value="NZ_JAHBCL010000024.1"/>
</dbReference>